<dbReference type="Proteomes" id="UP000284006">
    <property type="component" value="Unassembled WGS sequence"/>
</dbReference>
<evidence type="ECO:0000313" key="1">
    <source>
        <dbReference type="EMBL" id="RJG09376.1"/>
    </source>
</evidence>
<sequence length="319" mass="34553">MLRTPEPVEANGEGRPKLAFGPAGQVYVTFTRPSAKPHTGDIRFVRAGAAGTDWSDPITVQRDRTVTGHRFDSLIVDRNGRIFVAWIDKRDGDRARATGLAYRGAAIYYAVSSDDGRSFAVEAKLADHCCECCRIALSLNEEGEVVAMWRHIFDPNVRDHALAVLHAGGKPGALKRASFDDWRIDACPHHGPSLDFDATGRRHQVWFSAGDDGGVFYAAAPGGTPGSPVRLGSAQAGHGEVLAAGSTIAAAWKDFDGQATRVLSRHSTDGGATWHERVLASTSGNSDHPHLVRRGHDIIRLVWHTENEAIVVRRIEGQS</sequence>
<gene>
    <name evidence="1" type="ORF">D3872_23035</name>
</gene>
<keyword evidence="2" id="KW-1185">Reference proteome</keyword>
<accession>A0A418XA54</accession>
<reference evidence="1 2" key="1">
    <citation type="submission" date="2018-09" db="EMBL/GenBank/DDBJ databases">
        <authorList>
            <person name="Zhu H."/>
        </authorList>
    </citation>
    <scope>NUCLEOTIDE SEQUENCE [LARGE SCALE GENOMIC DNA]</scope>
    <source>
        <strain evidence="1 2">K1S02-61</strain>
    </source>
</reference>
<dbReference type="SUPFAM" id="SSF50939">
    <property type="entry name" value="Sialidases"/>
    <property type="match status" value="2"/>
</dbReference>
<name>A0A418XA54_9BURK</name>
<dbReference type="EMBL" id="QYUP01000176">
    <property type="protein sequence ID" value="RJG09376.1"/>
    <property type="molecule type" value="Genomic_DNA"/>
</dbReference>
<dbReference type="AlphaFoldDB" id="A0A418XA54"/>
<evidence type="ECO:0000313" key="2">
    <source>
        <dbReference type="Proteomes" id="UP000284006"/>
    </source>
</evidence>
<comment type="caution">
    <text evidence="1">The sequence shown here is derived from an EMBL/GenBank/DDBJ whole genome shotgun (WGS) entry which is preliminary data.</text>
</comment>
<proteinExistence type="predicted"/>
<protein>
    <submittedName>
        <fullName evidence="1">Exo-alpha-sialidase</fullName>
    </submittedName>
</protein>
<dbReference type="InterPro" id="IPR036278">
    <property type="entry name" value="Sialidase_sf"/>
</dbReference>
<organism evidence="1 2">
    <name type="scientific">Massilia cavernae</name>
    <dbReference type="NCBI Taxonomy" id="2320864"/>
    <lineage>
        <taxon>Bacteria</taxon>
        <taxon>Pseudomonadati</taxon>
        <taxon>Pseudomonadota</taxon>
        <taxon>Betaproteobacteria</taxon>
        <taxon>Burkholderiales</taxon>
        <taxon>Oxalobacteraceae</taxon>
        <taxon>Telluria group</taxon>
        <taxon>Massilia</taxon>
    </lineage>
</organism>